<feature type="binding site" evidence="4">
    <location>
        <position position="155"/>
    </location>
    <ligand>
        <name>[4Fe-4S] cluster</name>
        <dbReference type="ChEBI" id="CHEBI:49883"/>
    </ligand>
</feature>
<dbReference type="Proteomes" id="UP000650511">
    <property type="component" value="Unassembled WGS sequence"/>
</dbReference>
<dbReference type="InterPro" id="IPR004511">
    <property type="entry name" value="PAPS/APS_Rdtase"/>
</dbReference>
<comment type="pathway">
    <text evidence="3 4">Sulfur metabolism; hydrogen sulfide biosynthesis; sulfite from sulfate.</text>
</comment>
<evidence type="ECO:0000256" key="3">
    <source>
        <dbReference type="ARBA" id="ARBA00024327"/>
    </source>
</evidence>
<dbReference type="GO" id="GO:0051539">
    <property type="term" value="F:4 iron, 4 sulfur cluster binding"/>
    <property type="evidence" value="ECO:0007669"/>
    <property type="project" value="UniProtKB-UniRule"/>
</dbReference>
<comment type="catalytic activity">
    <reaction evidence="4">
        <text>[thioredoxin]-disulfide + sulfite + AMP + 2 H(+) = adenosine 5'-phosphosulfate + [thioredoxin]-dithiol</text>
        <dbReference type="Rhea" id="RHEA:21976"/>
        <dbReference type="Rhea" id="RHEA-COMP:10698"/>
        <dbReference type="Rhea" id="RHEA-COMP:10700"/>
        <dbReference type="ChEBI" id="CHEBI:15378"/>
        <dbReference type="ChEBI" id="CHEBI:17359"/>
        <dbReference type="ChEBI" id="CHEBI:29950"/>
        <dbReference type="ChEBI" id="CHEBI:50058"/>
        <dbReference type="ChEBI" id="CHEBI:58243"/>
        <dbReference type="ChEBI" id="CHEBI:456215"/>
        <dbReference type="EC" id="1.8.4.10"/>
    </reaction>
</comment>
<evidence type="ECO:0000256" key="2">
    <source>
        <dbReference type="ARBA" id="ARBA00023002"/>
    </source>
</evidence>
<dbReference type="HAMAP" id="MF_00063">
    <property type="entry name" value="CysH"/>
    <property type="match status" value="1"/>
</dbReference>
<comment type="subcellular location">
    <subcellularLocation>
        <location evidence="4">Cytoplasm</location>
    </subcellularLocation>
</comment>
<dbReference type="Pfam" id="PF01507">
    <property type="entry name" value="PAPS_reduct"/>
    <property type="match status" value="1"/>
</dbReference>
<reference evidence="6" key="2">
    <citation type="submission" date="2020-09" db="EMBL/GenBank/DDBJ databases">
        <authorList>
            <person name="Sun Q."/>
            <person name="Zhou Y."/>
        </authorList>
    </citation>
    <scope>NUCLEOTIDE SEQUENCE</scope>
    <source>
        <strain evidence="6">CGMCC 1.14988</strain>
    </source>
</reference>
<evidence type="ECO:0000256" key="1">
    <source>
        <dbReference type="ARBA" id="ARBA00009732"/>
    </source>
</evidence>
<evidence type="ECO:0000313" key="7">
    <source>
        <dbReference type="Proteomes" id="UP000650511"/>
    </source>
</evidence>
<comment type="function">
    <text evidence="4">Catalyzes the formation of sulfite from adenosine 5'-phosphosulfate (APS) using thioredoxin as an electron donor.</text>
</comment>
<dbReference type="RefSeq" id="WP_229730426.1">
    <property type="nucleotide sequence ID" value="NZ_BMHA01000001.1"/>
</dbReference>
<accession>A0A8J3A6P7</accession>
<dbReference type="EMBL" id="BMHA01000001">
    <property type="protein sequence ID" value="GGI02656.1"/>
    <property type="molecule type" value="Genomic_DNA"/>
</dbReference>
<dbReference type="AlphaFoldDB" id="A0A8J3A6P7"/>
<comment type="caution">
    <text evidence="6">The sequence shown here is derived from an EMBL/GenBank/DDBJ whole genome shotgun (WGS) entry which is preliminary data.</text>
</comment>
<evidence type="ECO:0000259" key="5">
    <source>
        <dbReference type="Pfam" id="PF01507"/>
    </source>
</evidence>
<proteinExistence type="inferred from homology"/>
<keyword evidence="4" id="KW-0408">Iron</keyword>
<evidence type="ECO:0000256" key="4">
    <source>
        <dbReference type="HAMAP-Rule" id="MF_00063"/>
    </source>
</evidence>
<dbReference type="GO" id="GO:0004604">
    <property type="term" value="F:phosphoadenylyl-sulfate reductase (thioredoxin) activity"/>
    <property type="evidence" value="ECO:0007669"/>
    <property type="project" value="UniProtKB-UniRule"/>
</dbReference>
<dbReference type="InterPro" id="IPR002500">
    <property type="entry name" value="PAPS_reduct_dom"/>
</dbReference>
<feature type="domain" description="Phosphoadenosine phosphosulphate reductase" evidence="5">
    <location>
        <begin position="73"/>
        <end position="244"/>
    </location>
</feature>
<feature type="binding site" evidence="4">
    <location>
        <position position="154"/>
    </location>
    <ligand>
        <name>[4Fe-4S] cluster</name>
        <dbReference type="ChEBI" id="CHEBI:49883"/>
    </ligand>
</feature>
<reference evidence="6" key="1">
    <citation type="journal article" date="2014" name="Int. J. Syst. Evol. Microbiol.">
        <title>Complete genome sequence of Corynebacterium casei LMG S-19264T (=DSM 44701T), isolated from a smear-ripened cheese.</title>
        <authorList>
            <consortium name="US DOE Joint Genome Institute (JGI-PGF)"/>
            <person name="Walter F."/>
            <person name="Albersmeier A."/>
            <person name="Kalinowski J."/>
            <person name="Ruckert C."/>
        </authorList>
    </citation>
    <scope>NUCLEOTIDE SEQUENCE</scope>
    <source>
        <strain evidence="6">CGMCC 1.14988</strain>
    </source>
</reference>
<dbReference type="Gene3D" id="3.40.50.620">
    <property type="entry name" value="HUPs"/>
    <property type="match status" value="1"/>
</dbReference>
<dbReference type="GO" id="GO:0005737">
    <property type="term" value="C:cytoplasm"/>
    <property type="evidence" value="ECO:0007669"/>
    <property type="project" value="UniProtKB-SubCell"/>
</dbReference>
<sequence length="284" mass="30876">MNALRDDDRAAVGASVAAALDGARPRPDDRFRALGPDDDSAFIRLMAAEAAATLEDKPADRILEWAAGVVPRFVVTSSFGAESAVLLHLLSRVAPEVPVLFLDTGLHFDETLRFRADLARRLGLSVVDLRPERSVAQQALRHGDALWSRDPDACCAMRKTTPLRTALHSFDGWATGVRRSQTPERAATPVVEAREHDGRWLVKVAPLVTWDDDRVDAYLREHDLPHHPLADQGYPSIGCAPCTARVAPGQDPRAGRWAGFDGKTECGIHLADDGTVVRTTTTPG</sequence>
<comment type="similarity">
    <text evidence="1 4">Belongs to the PAPS reductase family. CysH subfamily.</text>
</comment>
<feature type="binding site" evidence="4">
    <location>
        <position position="242"/>
    </location>
    <ligand>
        <name>[4Fe-4S] cluster</name>
        <dbReference type="ChEBI" id="CHEBI:49883"/>
    </ligand>
</feature>
<keyword evidence="4" id="KW-0479">Metal-binding</keyword>
<dbReference type="EC" id="1.8.4.10" evidence="4"/>
<dbReference type="PIRSF" id="PIRSF000857">
    <property type="entry name" value="PAPS_reductase"/>
    <property type="match status" value="1"/>
</dbReference>
<dbReference type="GO" id="GO:0046872">
    <property type="term" value="F:metal ion binding"/>
    <property type="evidence" value="ECO:0007669"/>
    <property type="project" value="UniProtKB-KW"/>
</dbReference>
<dbReference type="GO" id="GO:0019379">
    <property type="term" value="P:sulfate assimilation, phosphoadenylyl sulfate reduction by phosphoadenylyl-sulfate reductase (thioredoxin)"/>
    <property type="evidence" value="ECO:0007669"/>
    <property type="project" value="UniProtKB-UniRule"/>
</dbReference>
<dbReference type="InterPro" id="IPR014729">
    <property type="entry name" value="Rossmann-like_a/b/a_fold"/>
</dbReference>
<dbReference type="GO" id="GO:0043866">
    <property type="term" value="F:adenylyl-sulfate reductase (thioredoxin) activity"/>
    <property type="evidence" value="ECO:0007669"/>
    <property type="project" value="UniProtKB-EC"/>
</dbReference>
<gene>
    <name evidence="4 6" type="primary">cysH</name>
    <name evidence="6" type="ORF">GCM10011354_01100</name>
</gene>
<keyword evidence="2 4" id="KW-0560">Oxidoreductase</keyword>
<dbReference type="NCBIfam" id="TIGR00434">
    <property type="entry name" value="cysH"/>
    <property type="match status" value="1"/>
</dbReference>
<dbReference type="PANTHER" id="PTHR46509">
    <property type="entry name" value="PHOSPHOADENOSINE PHOSPHOSULFATE REDUCTASE"/>
    <property type="match status" value="1"/>
</dbReference>
<dbReference type="GO" id="GO:0070814">
    <property type="term" value="P:hydrogen sulfide biosynthetic process"/>
    <property type="evidence" value="ECO:0007669"/>
    <property type="project" value="UniProtKB-UniRule"/>
</dbReference>
<dbReference type="SUPFAM" id="SSF52402">
    <property type="entry name" value="Adenine nucleotide alpha hydrolases-like"/>
    <property type="match status" value="1"/>
</dbReference>
<feature type="active site" description="Nucleophile; cysteine thiosulfonate intermediate" evidence="4">
    <location>
        <position position="266"/>
    </location>
</feature>
<keyword evidence="4" id="KW-0963">Cytoplasm</keyword>
<name>A0A8J3A6P7_9ACTN</name>
<feature type="binding site" evidence="4">
    <location>
        <position position="239"/>
    </location>
    <ligand>
        <name>[4Fe-4S] cluster</name>
        <dbReference type="ChEBI" id="CHEBI:49883"/>
    </ligand>
</feature>
<dbReference type="NCBIfam" id="NF002537">
    <property type="entry name" value="PRK02090.1"/>
    <property type="match status" value="1"/>
</dbReference>
<dbReference type="PANTHER" id="PTHR46509:SF1">
    <property type="entry name" value="PHOSPHOADENOSINE PHOSPHOSULFATE REDUCTASE"/>
    <property type="match status" value="1"/>
</dbReference>
<organism evidence="6 7">
    <name type="scientific">Egicoccus halophilus</name>
    <dbReference type="NCBI Taxonomy" id="1670830"/>
    <lineage>
        <taxon>Bacteria</taxon>
        <taxon>Bacillati</taxon>
        <taxon>Actinomycetota</taxon>
        <taxon>Nitriliruptoria</taxon>
        <taxon>Egicoccales</taxon>
        <taxon>Egicoccaceae</taxon>
        <taxon>Egicoccus</taxon>
    </lineage>
</organism>
<comment type="cofactor">
    <cofactor evidence="4">
        <name>[4Fe-4S] cluster</name>
        <dbReference type="ChEBI" id="CHEBI:49883"/>
    </cofactor>
    <text evidence="4">Binds 1 [4Fe-4S] cluster per subunit.</text>
</comment>
<keyword evidence="7" id="KW-1185">Reference proteome</keyword>
<dbReference type="CDD" id="cd23945">
    <property type="entry name" value="PAPS_reductase"/>
    <property type="match status" value="1"/>
</dbReference>
<keyword evidence="4" id="KW-0411">Iron-sulfur</keyword>
<evidence type="ECO:0000313" key="6">
    <source>
        <dbReference type="EMBL" id="GGI02656.1"/>
    </source>
</evidence>
<protein>
    <recommendedName>
        <fullName evidence="4">Adenosine 5'-phosphosulfate reductase</fullName>
        <shortName evidence="4">APS reductase</shortName>
        <ecNumber evidence="4">1.8.4.10</ecNumber>
    </recommendedName>
    <alternativeName>
        <fullName evidence="4">5'-adenylylsulfate reductase</fullName>
    </alternativeName>
    <alternativeName>
        <fullName evidence="4">Thioredoxin-dependent 5'-adenylylsulfate reductase</fullName>
    </alternativeName>
</protein>